<accession>A0A0X8P4E8</accession>
<name>A0A0X8P4E8_ALCXX</name>
<dbReference type="InterPro" id="IPR046373">
    <property type="entry name" value="Acyl-CoA_Oxase/DH_mid-dom_sf"/>
</dbReference>
<gene>
    <name evidence="1" type="ORF">AL504_29045</name>
</gene>
<dbReference type="InterPro" id="IPR009100">
    <property type="entry name" value="AcylCoA_DH/oxidase_NM_dom_sf"/>
</dbReference>
<dbReference type="SUPFAM" id="SSF56645">
    <property type="entry name" value="Acyl-CoA dehydrogenase NM domain-like"/>
    <property type="match status" value="1"/>
</dbReference>
<evidence type="ECO:0000313" key="2">
    <source>
        <dbReference type="Proteomes" id="UP000060602"/>
    </source>
</evidence>
<dbReference type="AlphaFoldDB" id="A0A0X8P4E8"/>
<dbReference type="GO" id="GO:0016627">
    <property type="term" value="F:oxidoreductase activity, acting on the CH-CH group of donors"/>
    <property type="evidence" value="ECO:0007669"/>
    <property type="project" value="InterPro"/>
</dbReference>
<proteinExistence type="predicted"/>
<evidence type="ECO:0000313" key="1">
    <source>
        <dbReference type="EMBL" id="AMG39691.1"/>
    </source>
</evidence>
<dbReference type="Gene3D" id="2.40.110.10">
    <property type="entry name" value="Butyryl-CoA Dehydrogenase, subunit A, domain 2"/>
    <property type="match status" value="1"/>
</dbReference>
<organism evidence="1 2">
    <name type="scientific">Alcaligenes xylosoxydans xylosoxydans</name>
    <name type="common">Achromobacter xylosoxidans</name>
    <dbReference type="NCBI Taxonomy" id="85698"/>
    <lineage>
        <taxon>Bacteria</taxon>
        <taxon>Pseudomonadati</taxon>
        <taxon>Pseudomonadota</taxon>
        <taxon>Betaproteobacteria</taxon>
        <taxon>Burkholderiales</taxon>
        <taxon>Alcaligenaceae</taxon>
        <taxon>Achromobacter</taxon>
    </lineage>
</organism>
<protein>
    <submittedName>
        <fullName evidence="1">Acyl-CoA dehydrogenase</fullName>
    </submittedName>
</protein>
<dbReference type="RefSeq" id="WP_061074007.1">
    <property type="nucleotide sequence ID" value="NZ_CP014060.2"/>
</dbReference>
<dbReference type="EMBL" id="CP014060">
    <property type="protein sequence ID" value="AMG39691.1"/>
    <property type="molecule type" value="Genomic_DNA"/>
</dbReference>
<dbReference type="Proteomes" id="UP000060602">
    <property type="component" value="Chromosome"/>
</dbReference>
<sequence length="344" mass="35339">MPPIARSPSFHLDRLRAVLAEADATLGSEAILRGLVQAGCDRLPLPGRGETLTRWQALAAVAAVDLPLAKRFEGHTDALAILAELAAPSPPPPASIWGVWCAESARQRLVMAPAASGQVLLDGIKTWCSGAAGASHAVVSGWTPAGAPGLAAVALAQPGVTILPGTWLAPGMRDSATVDVSFHQVRGTPLGAPGAYVDRPGFLHGGAGVAACWYGGLARVFQRLRASASTGRADPFLLAHLGAADVALCQARWALRSAAAAIDAAPHDGCAVATARARLAVEAAAEDIMTRAARALGAGPLCKDPALAQVMTDLPLYIRQSHAERDQAAHGEMVAAAEESTWTL</sequence>
<reference evidence="2" key="1">
    <citation type="submission" date="2015-12" db="EMBL/GenBank/DDBJ databases">
        <title>FDA dAtabase for Regulatory Grade micrObial Sequences (FDA-ARGOS): Supporting development and validation of Infectious Disease Dx tests.</title>
        <authorList>
            <person name="Case J."/>
            <person name="Tallon L."/>
            <person name="Sadzewicz L."/>
            <person name="Sengamalay N."/>
            <person name="Ott S."/>
            <person name="Godinez A."/>
            <person name="Nagaraj S."/>
            <person name="Nadendla S."/>
            <person name="Sichtig H."/>
        </authorList>
    </citation>
    <scope>NUCLEOTIDE SEQUENCE [LARGE SCALE GENOMIC DNA]</scope>
    <source>
        <strain evidence="2">FDAARGOS_147</strain>
    </source>
</reference>